<protein>
    <submittedName>
        <fullName evidence="3">Glycosyltransferase family 4 protein</fullName>
        <ecNumber evidence="3">2.4.-.-</ecNumber>
    </submittedName>
</protein>
<comment type="caution">
    <text evidence="3">The sequence shown here is derived from an EMBL/GenBank/DDBJ whole genome shotgun (WGS) entry which is preliminary data.</text>
</comment>
<accession>A0ABW5KMB0</accession>
<proteinExistence type="predicted"/>
<keyword evidence="3" id="KW-0808">Transferase</keyword>
<dbReference type="Pfam" id="PF00534">
    <property type="entry name" value="Glycos_transf_1"/>
    <property type="match status" value="1"/>
</dbReference>
<evidence type="ECO:0000313" key="3">
    <source>
        <dbReference type="EMBL" id="MFD2548860.1"/>
    </source>
</evidence>
<organism evidence="3 4">
    <name type="scientific">Sphingobacterium suaedae</name>
    <dbReference type="NCBI Taxonomy" id="1686402"/>
    <lineage>
        <taxon>Bacteria</taxon>
        <taxon>Pseudomonadati</taxon>
        <taxon>Bacteroidota</taxon>
        <taxon>Sphingobacteriia</taxon>
        <taxon>Sphingobacteriales</taxon>
        <taxon>Sphingobacteriaceae</taxon>
        <taxon>Sphingobacterium</taxon>
    </lineage>
</organism>
<sequence length="386" mass="44574">MRIFVIHNFYQHAGGEDVVFRQEVDALSKEHEVAVFTIQNKKGIKGMLQYMSYPFNKRMSRQITETIVQFRPEVVHIHNMHYAMGPWFIRAIVKRNIPIVCTLHNFRLLCPSASLFFKGKIFTDSLHEDFPWKAIRLRVLDHSFVKTFVTGFTYWLHRKLGTWQAVARYIVLSDFARTLFQQSTFPVHRDKFVVRPNALSVIEHPQERSQRFLYIGRLAEEKGILPLLAAFADLPFHLDIYGTGPQRRQVEAMVHKHPNLHYHGFQPQDVLAEAICQTTALIVPSVCFEGMPMTIIEAFAQGTPVLASNIGILAEMVLPLSTGMRFDPFSGEDIRKTIVAWAHLDAAKKKEIAMQCQLSYRRQYTLTANMDRLLTIYQQVIAEQRA</sequence>
<name>A0ABW5KMB0_9SPHI</name>
<dbReference type="Proteomes" id="UP001597545">
    <property type="component" value="Unassembled WGS sequence"/>
</dbReference>
<dbReference type="InterPro" id="IPR050194">
    <property type="entry name" value="Glycosyltransferase_grp1"/>
</dbReference>
<dbReference type="SUPFAM" id="SSF53756">
    <property type="entry name" value="UDP-Glycosyltransferase/glycogen phosphorylase"/>
    <property type="match status" value="1"/>
</dbReference>
<dbReference type="RefSeq" id="WP_380905049.1">
    <property type="nucleotide sequence ID" value="NZ_JBHUEG010000005.1"/>
</dbReference>
<feature type="domain" description="Glycosyl transferase family 1" evidence="1">
    <location>
        <begin position="206"/>
        <end position="345"/>
    </location>
</feature>
<reference evidence="4" key="1">
    <citation type="journal article" date="2019" name="Int. J. Syst. Evol. Microbiol.">
        <title>The Global Catalogue of Microorganisms (GCM) 10K type strain sequencing project: providing services to taxonomists for standard genome sequencing and annotation.</title>
        <authorList>
            <consortium name="The Broad Institute Genomics Platform"/>
            <consortium name="The Broad Institute Genome Sequencing Center for Infectious Disease"/>
            <person name="Wu L."/>
            <person name="Ma J."/>
        </authorList>
    </citation>
    <scope>NUCLEOTIDE SEQUENCE [LARGE SCALE GENOMIC DNA]</scope>
    <source>
        <strain evidence="4">KCTC 42662</strain>
    </source>
</reference>
<dbReference type="EMBL" id="JBHULR010000006">
    <property type="protein sequence ID" value="MFD2548860.1"/>
    <property type="molecule type" value="Genomic_DNA"/>
</dbReference>
<feature type="domain" description="Glycosyltransferase subfamily 4-like N-terminal" evidence="2">
    <location>
        <begin position="14"/>
        <end position="198"/>
    </location>
</feature>
<dbReference type="PANTHER" id="PTHR45947:SF13">
    <property type="entry name" value="TRANSFERASE"/>
    <property type="match status" value="1"/>
</dbReference>
<dbReference type="Gene3D" id="3.40.50.2000">
    <property type="entry name" value="Glycogen Phosphorylase B"/>
    <property type="match status" value="2"/>
</dbReference>
<dbReference type="PANTHER" id="PTHR45947">
    <property type="entry name" value="SULFOQUINOVOSYL TRANSFERASE SQD2"/>
    <property type="match status" value="1"/>
</dbReference>
<evidence type="ECO:0000313" key="4">
    <source>
        <dbReference type="Proteomes" id="UP001597545"/>
    </source>
</evidence>
<dbReference type="EC" id="2.4.-.-" evidence="3"/>
<dbReference type="InterPro" id="IPR028098">
    <property type="entry name" value="Glyco_trans_4-like_N"/>
</dbReference>
<dbReference type="InterPro" id="IPR001296">
    <property type="entry name" value="Glyco_trans_1"/>
</dbReference>
<evidence type="ECO:0000259" key="2">
    <source>
        <dbReference type="Pfam" id="PF13439"/>
    </source>
</evidence>
<dbReference type="CDD" id="cd03801">
    <property type="entry name" value="GT4_PimA-like"/>
    <property type="match status" value="1"/>
</dbReference>
<keyword evidence="3" id="KW-0328">Glycosyltransferase</keyword>
<evidence type="ECO:0000259" key="1">
    <source>
        <dbReference type="Pfam" id="PF00534"/>
    </source>
</evidence>
<gene>
    <name evidence="3" type="ORF">ACFSR5_14505</name>
</gene>
<dbReference type="Pfam" id="PF13439">
    <property type="entry name" value="Glyco_transf_4"/>
    <property type="match status" value="1"/>
</dbReference>
<dbReference type="GO" id="GO:0016757">
    <property type="term" value="F:glycosyltransferase activity"/>
    <property type="evidence" value="ECO:0007669"/>
    <property type="project" value="UniProtKB-KW"/>
</dbReference>
<keyword evidence="4" id="KW-1185">Reference proteome</keyword>